<gene>
    <name evidence="1" type="ORF">Q604_UNBC06702G0002</name>
</gene>
<comment type="caution">
    <text evidence="1">The sequence shown here is derived from an EMBL/GenBank/DDBJ whole genome shotgun (WGS) entry which is preliminary data.</text>
</comment>
<dbReference type="Gene3D" id="1.10.10.10">
    <property type="entry name" value="Winged helix-like DNA-binding domain superfamily/Winged helix DNA-binding domain"/>
    <property type="match status" value="1"/>
</dbReference>
<dbReference type="InterPro" id="IPR036390">
    <property type="entry name" value="WH_DNA-bd_sf"/>
</dbReference>
<reference evidence="1" key="1">
    <citation type="submission" date="2013-12" db="EMBL/GenBank/DDBJ databases">
        <title>A Varibaculum cambriense genome reconstructed from a premature infant gut community with otherwise low bacterial novelty that shifts toward anaerobic metabolism during the third week of life.</title>
        <authorList>
            <person name="Brown C.T."/>
            <person name="Sharon I."/>
            <person name="Thomas B.C."/>
            <person name="Castelle C.J."/>
            <person name="Morowitz M.J."/>
            <person name="Banfield J.F."/>
        </authorList>
    </citation>
    <scope>NUCLEOTIDE SEQUENCE</scope>
</reference>
<dbReference type="SUPFAM" id="SSF46785">
    <property type="entry name" value="Winged helix' DNA-binding domain"/>
    <property type="match status" value="1"/>
</dbReference>
<sequence>KGIDLLDKHNDIMINYTNSMISRLGEEDTKTLVKLLNKLCNIMEDLDEN</sequence>
<evidence type="ECO:0000313" key="1">
    <source>
        <dbReference type="EMBL" id="ETJ39434.1"/>
    </source>
</evidence>
<accession>W1YE44</accession>
<dbReference type="InterPro" id="IPR036388">
    <property type="entry name" value="WH-like_DNA-bd_sf"/>
</dbReference>
<name>W1YE44_9ZZZZ</name>
<proteinExistence type="predicted"/>
<organism evidence="1">
    <name type="scientific">human gut metagenome</name>
    <dbReference type="NCBI Taxonomy" id="408170"/>
    <lineage>
        <taxon>unclassified sequences</taxon>
        <taxon>metagenomes</taxon>
        <taxon>organismal metagenomes</taxon>
    </lineage>
</organism>
<dbReference type="EMBL" id="AZMM01006702">
    <property type="protein sequence ID" value="ETJ39434.1"/>
    <property type="molecule type" value="Genomic_DNA"/>
</dbReference>
<protein>
    <submittedName>
        <fullName evidence="1">Uncharacterized protein</fullName>
    </submittedName>
</protein>
<dbReference type="AlphaFoldDB" id="W1YE44"/>
<feature type="non-terminal residue" evidence="1">
    <location>
        <position position="1"/>
    </location>
</feature>